<evidence type="ECO:0000313" key="1">
    <source>
        <dbReference type="EMBL" id="VVG72107.1"/>
    </source>
</evidence>
<name>A0A5E5P6H6_9BURK</name>
<dbReference type="Gene3D" id="1.10.10.60">
    <property type="entry name" value="Homeodomain-like"/>
    <property type="match status" value="1"/>
</dbReference>
<dbReference type="GO" id="GO:0003677">
    <property type="term" value="F:DNA binding"/>
    <property type="evidence" value="ECO:0007669"/>
    <property type="project" value="UniProtKB-KW"/>
</dbReference>
<dbReference type="InterPro" id="IPR009057">
    <property type="entry name" value="Homeodomain-like_sf"/>
</dbReference>
<organism evidence="1 2">
    <name type="scientific">Pandoraea apista</name>
    <dbReference type="NCBI Taxonomy" id="93218"/>
    <lineage>
        <taxon>Bacteria</taxon>
        <taxon>Pseudomonadati</taxon>
        <taxon>Pseudomonadota</taxon>
        <taxon>Betaproteobacteria</taxon>
        <taxon>Burkholderiales</taxon>
        <taxon>Burkholderiaceae</taxon>
        <taxon>Pandoraea</taxon>
    </lineage>
</organism>
<evidence type="ECO:0000313" key="2">
    <source>
        <dbReference type="Proteomes" id="UP000364291"/>
    </source>
</evidence>
<dbReference type="Proteomes" id="UP000364291">
    <property type="component" value="Unassembled WGS sequence"/>
</dbReference>
<accession>A0A5E5P6H6</accession>
<proteinExistence type="predicted"/>
<dbReference type="RefSeq" id="WP_224787485.1">
    <property type="nucleotide sequence ID" value="NZ_CABPSX010000006.1"/>
</dbReference>
<dbReference type="SUPFAM" id="SSF46689">
    <property type="entry name" value="Homeodomain-like"/>
    <property type="match status" value="1"/>
</dbReference>
<sequence>MTIPGAPQIRQAVSTAESECEVLTYPVIDEDLAKTLPPVLRAVVRALGFGRARDWLTHHGGVNVSIPLYRSRALDLEPEELARLRAMLTPHLDADGRCWLPKADKLFIRVRDAQIRKDRGHASINTLARRHHLSSRQILNICREDDDRQLDLF</sequence>
<protein>
    <submittedName>
        <fullName evidence="1">DNA-binding protein</fullName>
    </submittedName>
</protein>
<keyword evidence="1" id="KW-0238">DNA-binding</keyword>
<dbReference type="AlphaFoldDB" id="A0A5E5P6H6"/>
<gene>
    <name evidence="1" type="ORF">PAP18089_03100</name>
</gene>
<dbReference type="EMBL" id="CABPSX010000006">
    <property type="protein sequence ID" value="VVG72107.1"/>
    <property type="molecule type" value="Genomic_DNA"/>
</dbReference>
<reference evidence="1 2" key="1">
    <citation type="submission" date="2019-08" db="EMBL/GenBank/DDBJ databases">
        <authorList>
            <person name="Peeters C."/>
        </authorList>
    </citation>
    <scope>NUCLEOTIDE SEQUENCE [LARGE SCALE GENOMIC DNA]</scope>
    <source>
        <strain evidence="1 2">LMG 18089</strain>
    </source>
</reference>